<feature type="coiled-coil region" evidence="1">
    <location>
        <begin position="234"/>
        <end position="394"/>
    </location>
</feature>
<evidence type="ECO:0000313" key="2">
    <source>
        <dbReference type="EMBL" id="UMM20592.1"/>
    </source>
</evidence>
<proteinExistence type="predicted"/>
<dbReference type="Proteomes" id="UP000829354">
    <property type="component" value="Chromosome II"/>
</dbReference>
<organism evidence="2 3">
    <name type="scientific">Caenorhabditis briggsae</name>
    <dbReference type="NCBI Taxonomy" id="6238"/>
    <lineage>
        <taxon>Eukaryota</taxon>
        <taxon>Metazoa</taxon>
        <taxon>Ecdysozoa</taxon>
        <taxon>Nematoda</taxon>
        <taxon>Chromadorea</taxon>
        <taxon>Rhabditida</taxon>
        <taxon>Rhabditina</taxon>
        <taxon>Rhabditomorpha</taxon>
        <taxon>Rhabditoidea</taxon>
        <taxon>Rhabditidae</taxon>
        <taxon>Peloderinae</taxon>
        <taxon>Caenorhabditis</taxon>
    </lineage>
</organism>
<evidence type="ECO:0000313" key="3">
    <source>
        <dbReference type="Proteomes" id="UP000829354"/>
    </source>
</evidence>
<sequence length="748" mass="90192">MEEKKMEEIQTIRDVGIERVDGINERKWEENQEFLRIEEETIGRERKNLEDDLQKMRNQNQADLINLKNKNLMVEMKINETEKILEETARRQLDDEMNKIGRNQDFQKELIREKRELEMAQIREETEVNLKHFEIQEKISKDLIEKEEDICEQNKEFDWEAEKVEALKKSMGDINVFKIKNEMGPGLSKERKEELDAEYERNLRDDQQNEERNRLDQIRKIMKERQAEFEDGMKKKENDLLSEAEKNLELIQDALGDLEDLKVQNQQKLENWKSNFDEQGKQMKQELREEGDREIEKRQNDLKNYMEKLEKLQEELNEKRGALLKSMEEQNEFKEKLQKEHEEFTVNSVKDHQERLSKGKYELFNFQKSAKEDMKKLQEKEQAKQSEMMDEKKKQSAYQLSTNFQMLEAIKRDEKNVDFKSECDSIRMFYNRFKRSYGNDEQAIRKMICEMERNEKLEPMFFKVKMVLQRSWDILVMIFVYVRHKIAGRSPEPVVAIPKPQILPDVIPKDKLTIFNEVGAEFPKIYISTTQFEEQKRNIEIQHRCKMSQIKLESAENLKKSDMEFREQSAKEEEESEKELRELDRKIEEFERETKRMKEEQVLEIRKMNMAFFQCLLIQKKWEMDEKEFSKFLDSIREPISRLKTRYSLFEKVLKAQKRVKRDVLKRELTSLHGSTYHAYQSVYEGWENNQKESLENIKEKLSTLDAMDIPQTWKLREQSEIEPSDTLNFAQSPRFYEISSNVKITEV</sequence>
<dbReference type="Pfam" id="PF05218">
    <property type="entry name" value="DUF713"/>
    <property type="match status" value="1"/>
</dbReference>
<dbReference type="EMBL" id="CP092621">
    <property type="protein sequence ID" value="UMM20592.1"/>
    <property type="molecule type" value="Genomic_DNA"/>
</dbReference>
<gene>
    <name evidence="2" type="ORF">L5515_015809</name>
</gene>
<name>A0AAE9ECN3_CAEBR</name>
<keyword evidence="1" id="KW-0175">Coiled coil</keyword>
<protein>
    <submittedName>
        <fullName evidence="2">Uncharacterized protein</fullName>
    </submittedName>
</protein>
<reference evidence="2 3" key="1">
    <citation type="submission" date="2022-04" db="EMBL/GenBank/DDBJ databases">
        <title>Chromosome-level reference genomes for two strains of Caenorhabditis briggsae: an improved platform for comparative genomics.</title>
        <authorList>
            <person name="Stevens L."/>
            <person name="Andersen E."/>
        </authorList>
    </citation>
    <scope>NUCLEOTIDE SEQUENCE [LARGE SCALE GENOMIC DNA]</scope>
    <source>
        <strain evidence="2">VX34</strain>
        <tissue evidence="2">Whole-organism</tissue>
    </source>
</reference>
<feature type="coiled-coil region" evidence="1">
    <location>
        <begin position="39"/>
        <end position="66"/>
    </location>
</feature>
<accession>A0AAE9ECN3</accession>
<dbReference type="InterPro" id="IPR007883">
    <property type="entry name" value="DUF713"/>
</dbReference>
<dbReference type="AlphaFoldDB" id="A0AAE9ECN3"/>
<feature type="coiled-coil region" evidence="1">
    <location>
        <begin position="566"/>
        <end position="600"/>
    </location>
</feature>
<keyword evidence="3" id="KW-1185">Reference proteome</keyword>
<evidence type="ECO:0000256" key="1">
    <source>
        <dbReference type="SAM" id="Coils"/>
    </source>
</evidence>